<dbReference type="GO" id="GO:0003697">
    <property type="term" value="F:single-stranded DNA binding"/>
    <property type="evidence" value="ECO:0007669"/>
    <property type="project" value="InterPro"/>
</dbReference>
<evidence type="ECO:0000313" key="10">
    <source>
        <dbReference type="Proteomes" id="UP000199391"/>
    </source>
</evidence>
<dbReference type="Gene3D" id="3.90.1680.10">
    <property type="entry name" value="SOS response associated peptidase-like"/>
    <property type="match status" value="1"/>
</dbReference>
<keyword evidence="2 8" id="KW-0645">Protease</keyword>
<dbReference type="Pfam" id="PF02586">
    <property type="entry name" value="SRAP"/>
    <property type="match status" value="1"/>
</dbReference>
<gene>
    <name evidence="9" type="ORF">SAMN05216552_1002178</name>
</gene>
<dbReference type="InterPro" id="IPR003738">
    <property type="entry name" value="SRAP"/>
</dbReference>
<dbReference type="PANTHER" id="PTHR13604:SF0">
    <property type="entry name" value="ABASIC SITE PROCESSING PROTEIN HMCES"/>
    <property type="match status" value="1"/>
</dbReference>
<name>A0A1I7FNU0_9BURK</name>
<keyword evidence="10" id="KW-1185">Reference proteome</keyword>
<keyword evidence="7" id="KW-0456">Lyase</keyword>
<dbReference type="GO" id="GO:0008233">
    <property type="term" value="F:peptidase activity"/>
    <property type="evidence" value="ECO:0007669"/>
    <property type="project" value="UniProtKB-KW"/>
</dbReference>
<keyword evidence="4 8" id="KW-0378">Hydrolase</keyword>
<evidence type="ECO:0000256" key="1">
    <source>
        <dbReference type="ARBA" id="ARBA00008136"/>
    </source>
</evidence>
<sequence length="221" mass="25296">MCVNYSPVKRRGLNFFDVEAPRGDWPDETWQDYEAPIIVGTRSGGRRALLGTYGMIPQRCYRTPAEKRNTVNARAETLGEKPAFASAWRASQLCLVPLERFYEPRYETEKRSTRWGIGMADGAPFAVAGIWRAWEEADGRLTHSFTQITINADEHLLMRHFHKWDDEKRSLVIVPADSYDDWLRCRDPEMARAFLAPYPAELMAASAAPRPRPESTQLGLF</sequence>
<dbReference type="GO" id="GO:0106300">
    <property type="term" value="P:protein-DNA covalent cross-linking repair"/>
    <property type="evidence" value="ECO:0007669"/>
    <property type="project" value="InterPro"/>
</dbReference>
<organism evidence="9 10">
    <name type="scientific">Pseudoduganella namucuonensis</name>
    <dbReference type="NCBI Taxonomy" id="1035707"/>
    <lineage>
        <taxon>Bacteria</taxon>
        <taxon>Pseudomonadati</taxon>
        <taxon>Pseudomonadota</taxon>
        <taxon>Betaproteobacteria</taxon>
        <taxon>Burkholderiales</taxon>
        <taxon>Oxalobacteraceae</taxon>
        <taxon>Telluria group</taxon>
        <taxon>Pseudoduganella</taxon>
    </lineage>
</organism>
<dbReference type="GO" id="GO:0016829">
    <property type="term" value="F:lyase activity"/>
    <property type="evidence" value="ECO:0007669"/>
    <property type="project" value="UniProtKB-KW"/>
</dbReference>
<evidence type="ECO:0000256" key="6">
    <source>
        <dbReference type="ARBA" id="ARBA00023125"/>
    </source>
</evidence>
<accession>A0A1I7FNU0</accession>
<dbReference type="Proteomes" id="UP000199391">
    <property type="component" value="Unassembled WGS sequence"/>
</dbReference>
<evidence type="ECO:0000256" key="2">
    <source>
        <dbReference type="ARBA" id="ARBA00022670"/>
    </source>
</evidence>
<dbReference type="InterPro" id="IPR036590">
    <property type="entry name" value="SRAP-like"/>
</dbReference>
<evidence type="ECO:0000256" key="3">
    <source>
        <dbReference type="ARBA" id="ARBA00022763"/>
    </source>
</evidence>
<dbReference type="OrthoDB" id="6192129at2"/>
<dbReference type="EC" id="3.4.-.-" evidence="8"/>
<dbReference type="EMBL" id="FPBO01000002">
    <property type="protein sequence ID" value="SFU37853.1"/>
    <property type="molecule type" value="Genomic_DNA"/>
</dbReference>
<dbReference type="SUPFAM" id="SSF143081">
    <property type="entry name" value="BB1717-like"/>
    <property type="match status" value="1"/>
</dbReference>
<evidence type="ECO:0000256" key="4">
    <source>
        <dbReference type="ARBA" id="ARBA00022801"/>
    </source>
</evidence>
<evidence type="ECO:0000256" key="8">
    <source>
        <dbReference type="RuleBase" id="RU364100"/>
    </source>
</evidence>
<comment type="similarity">
    <text evidence="1 8">Belongs to the SOS response-associated peptidase family.</text>
</comment>
<reference evidence="10" key="1">
    <citation type="submission" date="2016-10" db="EMBL/GenBank/DDBJ databases">
        <authorList>
            <person name="Varghese N."/>
            <person name="Submissions S."/>
        </authorList>
    </citation>
    <scope>NUCLEOTIDE SEQUENCE [LARGE SCALE GENOMIC DNA]</scope>
    <source>
        <strain evidence="10">CGMCC 1.11014</strain>
    </source>
</reference>
<keyword evidence="6" id="KW-0238">DNA-binding</keyword>
<evidence type="ECO:0000256" key="5">
    <source>
        <dbReference type="ARBA" id="ARBA00023124"/>
    </source>
</evidence>
<protein>
    <recommendedName>
        <fullName evidence="8">Abasic site processing protein</fullName>
        <ecNumber evidence="8">3.4.-.-</ecNumber>
    </recommendedName>
</protein>
<dbReference type="AlphaFoldDB" id="A0A1I7FNU0"/>
<proteinExistence type="inferred from homology"/>
<dbReference type="GO" id="GO:0006508">
    <property type="term" value="P:proteolysis"/>
    <property type="evidence" value="ECO:0007669"/>
    <property type="project" value="UniProtKB-KW"/>
</dbReference>
<evidence type="ECO:0000256" key="7">
    <source>
        <dbReference type="ARBA" id="ARBA00023239"/>
    </source>
</evidence>
<evidence type="ECO:0000313" key="9">
    <source>
        <dbReference type="EMBL" id="SFU37853.1"/>
    </source>
</evidence>
<dbReference type="RefSeq" id="WP_093553360.1">
    <property type="nucleotide sequence ID" value="NZ_FPBO01000002.1"/>
</dbReference>
<keyword evidence="3" id="KW-0227">DNA damage</keyword>
<keyword evidence="5" id="KW-0190">Covalent protein-DNA linkage</keyword>
<dbReference type="PANTHER" id="PTHR13604">
    <property type="entry name" value="DC12-RELATED"/>
    <property type="match status" value="1"/>
</dbReference>
<dbReference type="STRING" id="1035707.SAMN05216552_1002178"/>